<name>A0ABY5JJ42_9FIRM</name>
<evidence type="ECO:0000313" key="3">
    <source>
        <dbReference type="EMBL" id="UUF06719.1"/>
    </source>
</evidence>
<sequence>MTTMYENLNADVFLDYNTYEVVQLFCHYLYNTSGYYSSKASKLASWQGNKEAILNYLTSLKLNTLSSEFIINLYSKGGFKTGECLFLNRFWVYLVENNYTNDEKIKRLITFKQRITTKANEKDVLRILTYGPFEQYLSENPLHEPKADKLFFCTLPDIPFVDPTMKELSEEYIEHIKFNSSSTQGSRLNECFNFFVIVKNILNELTLQHLTLPKLYSSLNSISSSMNNGVTLQLSRFLLFLEEKGLIFNEDISSFLKLKAYLLVGVKKETYLELLSSSKINQYTLLPVCKKNKTYNYLAFINIECQEVFDIWLDYAKKSTYRTVGFLTVCREFDTSLQGIKLNSLSDLSFETYQTQLKYFEKYNCVNYIAPITAFYLHIALNYNNRLFESSGIDTKLLQRQRISQELLEGYEIISYNPIEPVPEADKWLLSYTGMEDTNTSIITTSSQTIDFSTIKSETYRQWFKHYVWTNNTSLYNKFKSFSTIRYFFNYITALKSGFELSIYTSKNDNEDITANEIFAYKNHILNIHENNRTRNSYIYIPRSILNHVNDNNLATFESAIFYHLSYKLSSNYDNALAIPDSELQKLSNLMKENALKSPIYAVYYSIFYIALETEFRSSQILTLTIDCVQETAKKNQYVIMSKTKVSAGSMMEQPITTYVKKHIDEIIKLTNTFRADCSITELKNYLFLVPASKSGTYKILDRDSFNKYLKLCCKELNIPEYTLSNLRDTHMTKAEEFIIRNSMSEVEQSILSGHKSSITTSKHYIDTPLRDLLESVHGVIIGNVDIKGQIIKNLPSELATNENKVSNGCGYCNSSSCHNLTYLDCLLCNDFVTTLDRIPYFQEQIKIIDKKLETVHVQHDKEDLINVKRLLVSYLSRLLQLQEAITNNE</sequence>
<dbReference type="InterPro" id="IPR002104">
    <property type="entry name" value="Integrase_catalytic"/>
</dbReference>
<dbReference type="EMBL" id="CP071249">
    <property type="protein sequence ID" value="UUF06719.1"/>
    <property type="molecule type" value="Genomic_DNA"/>
</dbReference>
<proteinExistence type="predicted"/>
<evidence type="ECO:0000256" key="1">
    <source>
        <dbReference type="ARBA" id="ARBA00023172"/>
    </source>
</evidence>
<organism evidence="3 4">
    <name type="scientific">Turicibacter bilis</name>
    <dbReference type="NCBI Taxonomy" id="2735723"/>
    <lineage>
        <taxon>Bacteria</taxon>
        <taxon>Bacillati</taxon>
        <taxon>Bacillota</taxon>
        <taxon>Erysipelotrichia</taxon>
        <taxon>Erysipelotrichales</taxon>
        <taxon>Turicibacteraceae</taxon>
        <taxon>Turicibacter</taxon>
    </lineage>
</organism>
<evidence type="ECO:0000313" key="4">
    <source>
        <dbReference type="Proteomes" id="UP001058016"/>
    </source>
</evidence>
<protein>
    <submittedName>
        <fullName evidence="3">Site-specific integrase</fullName>
    </submittedName>
</protein>
<evidence type="ECO:0000259" key="2">
    <source>
        <dbReference type="Pfam" id="PF00589"/>
    </source>
</evidence>
<dbReference type="Pfam" id="PF00589">
    <property type="entry name" value="Phage_integrase"/>
    <property type="match status" value="1"/>
</dbReference>
<keyword evidence="4" id="KW-1185">Reference proteome</keyword>
<accession>A0ABY5JJ42</accession>
<dbReference type="Gene3D" id="1.10.443.10">
    <property type="entry name" value="Intergrase catalytic core"/>
    <property type="match status" value="1"/>
</dbReference>
<dbReference type="InterPro" id="IPR013762">
    <property type="entry name" value="Integrase-like_cat_sf"/>
</dbReference>
<keyword evidence="1" id="KW-0233">DNA recombination</keyword>
<reference evidence="3 4" key="1">
    <citation type="submission" date="2021-03" db="EMBL/GenBank/DDBJ databases">
        <title>Comparative Genomics and Metabolomics in the genus Turicibacter.</title>
        <authorList>
            <person name="Maki J."/>
            <person name="Looft T."/>
        </authorList>
    </citation>
    <scope>NUCLEOTIDE SEQUENCE [LARGE SCALE GENOMIC DNA]</scope>
    <source>
        <strain evidence="3 4">MMM721</strain>
    </source>
</reference>
<gene>
    <name evidence="3" type="ORF">J0J69_03835</name>
</gene>
<dbReference type="InterPro" id="IPR011010">
    <property type="entry name" value="DNA_brk_join_enz"/>
</dbReference>
<dbReference type="Proteomes" id="UP001058016">
    <property type="component" value="Chromosome"/>
</dbReference>
<feature type="domain" description="Tyr recombinase" evidence="2">
    <location>
        <begin position="583"/>
        <end position="767"/>
    </location>
</feature>
<dbReference type="SUPFAM" id="SSF56349">
    <property type="entry name" value="DNA breaking-rejoining enzymes"/>
    <property type="match status" value="1"/>
</dbReference>
<dbReference type="RefSeq" id="WP_212725648.1">
    <property type="nucleotide sequence ID" value="NZ_CP071249.1"/>
</dbReference>